<dbReference type="EMBL" id="JAWDGP010006085">
    <property type="protein sequence ID" value="KAK3747444.1"/>
    <property type="molecule type" value="Genomic_DNA"/>
</dbReference>
<proteinExistence type="predicted"/>
<reference evidence="1" key="1">
    <citation type="journal article" date="2023" name="G3 (Bethesda)">
        <title>A reference genome for the long-term kleptoplast-retaining sea slug Elysia crispata morphotype clarki.</title>
        <authorList>
            <person name="Eastman K.E."/>
            <person name="Pendleton A.L."/>
            <person name="Shaikh M.A."/>
            <person name="Suttiyut T."/>
            <person name="Ogas R."/>
            <person name="Tomko P."/>
            <person name="Gavelis G."/>
            <person name="Widhalm J.R."/>
            <person name="Wisecaver J.H."/>
        </authorList>
    </citation>
    <scope>NUCLEOTIDE SEQUENCE</scope>
    <source>
        <strain evidence="1">ECLA1</strain>
    </source>
</reference>
<evidence type="ECO:0000313" key="1">
    <source>
        <dbReference type="EMBL" id="KAK3747444.1"/>
    </source>
</evidence>
<accession>A0AAE1D090</accession>
<dbReference type="AlphaFoldDB" id="A0AAE1D090"/>
<gene>
    <name evidence="1" type="ORF">RRG08_015556</name>
</gene>
<organism evidence="1 2">
    <name type="scientific">Elysia crispata</name>
    <name type="common">lettuce slug</name>
    <dbReference type="NCBI Taxonomy" id="231223"/>
    <lineage>
        <taxon>Eukaryota</taxon>
        <taxon>Metazoa</taxon>
        <taxon>Spiralia</taxon>
        <taxon>Lophotrochozoa</taxon>
        <taxon>Mollusca</taxon>
        <taxon>Gastropoda</taxon>
        <taxon>Heterobranchia</taxon>
        <taxon>Euthyneura</taxon>
        <taxon>Panpulmonata</taxon>
        <taxon>Sacoglossa</taxon>
        <taxon>Placobranchoidea</taxon>
        <taxon>Plakobranchidae</taxon>
        <taxon>Elysia</taxon>
    </lineage>
</organism>
<comment type="caution">
    <text evidence="1">The sequence shown here is derived from an EMBL/GenBank/DDBJ whole genome shotgun (WGS) entry which is preliminary data.</text>
</comment>
<sequence length="110" mass="12777">MPRQLLARLKQDAAWAIYRAEGIAARPQSQETNQNVRRLSSFPLAEKKMMIRTDEDQATGSKTRIKFSVQRNRLLSPRRHVDELMKPELHSIPAAHWAQCSFPPWRGQLE</sequence>
<evidence type="ECO:0000313" key="2">
    <source>
        <dbReference type="Proteomes" id="UP001283361"/>
    </source>
</evidence>
<keyword evidence="2" id="KW-1185">Reference proteome</keyword>
<name>A0AAE1D090_9GAST</name>
<protein>
    <submittedName>
        <fullName evidence="1">Uncharacterized protein</fullName>
    </submittedName>
</protein>
<dbReference type="Proteomes" id="UP001283361">
    <property type="component" value="Unassembled WGS sequence"/>
</dbReference>